<dbReference type="AlphaFoldDB" id="A0A6N2R3B8"/>
<proteinExistence type="predicted"/>
<accession>A0A6N2R3B8</accession>
<evidence type="ECO:0000313" key="1">
    <source>
        <dbReference type="EMBL" id="VYS74779.1"/>
    </source>
</evidence>
<reference evidence="1" key="1">
    <citation type="submission" date="2019-11" db="EMBL/GenBank/DDBJ databases">
        <authorList>
            <person name="Feng L."/>
        </authorList>
    </citation>
    <scope>NUCLEOTIDE SEQUENCE</scope>
    <source>
        <strain evidence="1">AundefinedLFYP135</strain>
    </source>
</reference>
<organism evidence="1">
    <name type="scientific">uncultured Anaerotruncus sp</name>
    <dbReference type="NCBI Taxonomy" id="905011"/>
    <lineage>
        <taxon>Bacteria</taxon>
        <taxon>Bacillati</taxon>
        <taxon>Bacillota</taxon>
        <taxon>Clostridia</taxon>
        <taxon>Eubacteriales</taxon>
        <taxon>Oscillospiraceae</taxon>
        <taxon>Anaerotruncus</taxon>
        <taxon>environmental samples</taxon>
    </lineage>
</organism>
<dbReference type="EMBL" id="CACRSL010000003">
    <property type="protein sequence ID" value="VYS74779.1"/>
    <property type="molecule type" value="Genomic_DNA"/>
</dbReference>
<gene>
    <name evidence="1" type="ORF">AULFYP135_00160</name>
</gene>
<name>A0A6N2R3B8_9FIRM</name>
<sequence length="95" mass="10497">MERMTKRLEGDLPWVDEGAVQAVEGGYTGPAVEKLAKLEELCEMLAAQQVQLSGELETLRRAGKAKSHKFNELLGKKLTNSYFLGLLKVYGLDGE</sequence>
<protein>
    <submittedName>
        <fullName evidence="1">Uncharacterized protein</fullName>
    </submittedName>
</protein>